<protein>
    <submittedName>
        <fullName evidence="1">Uncharacterized protein</fullName>
    </submittedName>
</protein>
<evidence type="ECO:0000313" key="1">
    <source>
        <dbReference type="EMBL" id="URJ50709.1"/>
    </source>
</evidence>
<accession>A0AAE9IHT4</accession>
<evidence type="ECO:0000313" key="2">
    <source>
        <dbReference type="Proteomes" id="UP001055784"/>
    </source>
</evidence>
<organism evidence="1 2">
    <name type="scientific">Paenibacillus polymyxa</name>
    <name type="common">Bacillus polymyxa</name>
    <dbReference type="NCBI Taxonomy" id="1406"/>
    <lineage>
        <taxon>Bacteria</taxon>
        <taxon>Bacillati</taxon>
        <taxon>Bacillota</taxon>
        <taxon>Bacilli</taxon>
        <taxon>Bacillales</taxon>
        <taxon>Paenibacillaceae</taxon>
        <taxon>Paenibacillus</taxon>
    </lineage>
</organism>
<dbReference type="Proteomes" id="UP001055784">
    <property type="component" value="Chromosome"/>
</dbReference>
<name>A0AAE9IHT4_PAEPO</name>
<dbReference type="AlphaFoldDB" id="A0AAE9IHT4"/>
<dbReference type="RefSeq" id="WP_250260620.1">
    <property type="nucleotide sequence ID" value="NZ_CP097770.1"/>
</dbReference>
<dbReference type="EMBL" id="CP097770">
    <property type="protein sequence ID" value="URJ50709.1"/>
    <property type="molecule type" value="Genomic_DNA"/>
</dbReference>
<sequence length="104" mass="12054">MLPRQETPGRFVIQDIKAGAYLRHDGTGLDHPYDDVESVEEATVWRTLEHVSYVLWWYVDMNGSYRIINLDTGDRFVKNKARGIPYVMPEPYNPELLQGENKLG</sequence>
<reference evidence="1" key="1">
    <citation type="submission" date="2022-11" db="EMBL/GenBank/DDBJ databases">
        <authorList>
            <person name="Vasilchenko N.G."/>
            <person name="Prazdnova E.V."/>
            <person name="Gorovtsov A.V."/>
            <person name="Chistyakov V.A."/>
            <person name="Pak M.L."/>
        </authorList>
    </citation>
    <scope>NUCLEOTIDE SEQUENCE</scope>
    <source>
        <strain evidence="1">R 4.5</strain>
    </source>
</reference>
<proteinExistence type="predicted"/>
<gene>
    <name evidence="1" type="ORF">MF626_000075</name>
</gene>